<dbReference type="AlphaFoldDB" id="A0A1B2EDT2"/>
<evidence type="ECO:0000313" key="1">
    <source>
        <dbReference type="EMBL" id="ANY78089.1"/>
    </source>
</evidence>
<reference evidence="1" key="1">
    <citation type="submission" date="2016-07" db="EMBL/GenBank/DDBJ databases">
        <title>Microvirga ossetica sp. nov. a new species of rhizobia isolated from root nodules of the legume species Vicia alpestris Steven originated from North Ossetia region in the Caucasus.</title>
        <authorList>
            <person name="Safronova V.I."/>
            <person name="Kuznetsova I.G."/>
            <person name="Sazanova A.L."/>
            <person name="Belimov A."/>
            <person name="Andronov E."/>
            <person name="Osledkin Y.S."/>
            <person name="Onishchuk O.P."/>
            <person name="Kurchak O.N."/>
            <person name="Shaposhnikov A.I."/>
            <person name="Willems A."/>
            <person name="Tikhonovich I.A."/>
        </authorList>
    </citation>
    <scope>NUCLEOTIDE SEQUENCE [LARGE SCALE GENOMIC DNA]</scope>
    <source>
        <strain evidence="1">V5/3M</strain>
    </source>
</reference>
<sequence length="78" mass="8731">MKLGFQRVTVDTHAPDDEGCLVFAGNRLVAVLVRLSDLHGQEAGRWYLEHGFGRLDGPAHPIFDDLDEAEDWVAQRIS</sequence>
<dbReference type="EMBL" id="CP016616">
    <property type="protein sequence ID" value="ANY78089.1"/>
    <property type="molecule type" value="Genomic_DNA"/>
</dbReference>
<dbReference type="OrthoDB" id="7997598at2"/>
<protein>
    <submittedName>
        <fullName evidence="1">Uncharacterized protein</fullName>
    </submittedName>
</protein>
<gene>
    <name evidence="1" type="ORF">BB934_07445</name>
</gene>
<accession>A0A1B2EDT2</accession>
<dbReference type="RefSeq" id="WP_099509080.1">
    <property type="nucleotide sequence ID" value="NZ_CP016616.1"/>
</dbReference>
<proteinExistence type="predicted"/>
<organism evidence="1">
    <name type="scientific">Microvirga ossetica</name>
    <dbReference type="NCBI Taxonomy" id="1882682"/>
    <lineage>
        <taxon>Bacteria</taxon>
        <taxon>Pseudomonadati</taxon>
        <taxon>Pseudomonadota</taxon>
        <taxon>Alphaproteobacteria</taxon>
        <taxon>Hyphomicrobiales</taxon>
        <taxon>Methylobacteriaceae</taxon>
        <taxon>Microvirga</taxon>
    </lineage>
</organism>
<name>A0A1B2EDT2_9HYPH</name>
<dbReference type="KEGG" id="moc:BB934_07445"/>